<dbReference type="AlphaFoldDB" id="A0A0D9XAJ0"/>
<dbReference type="Proteomes" id="UP000032180">
    <property type="component" value="Chromosome 8"/>
</dbReference>
<dbReference type="PANTHER" id="PTHR47951:SF3">
    <property type="entry name" value="CYTOCHROME P450, FAMILY 706, SUBFAMILY A, POLYPEPTIDE 4"/>
    <property type="match status" value="1"/>
</dbReference>
<proteinExistence type="predicted"/>
<dbReference type="SUPFAM" id="SSF48264">
    <property type="entry name" value="Cytochrome P450"/>
    <property type="match status" value="1"/>
</dbReference>
<name>A0A0D9XAJ0_9ORYZ</name>
<dbReference type="EnsemblPlants" id="LPERR08G19410.1">
    <property type="protein sequence ID" value="LPERR08G19410.1"/>
    <property type="gene ID" value="LPERR08G19410"/>
</dbReference>
<dbReference type="Gramene" id="LPERR08G19410.1">
    <property type="protein sequence ID" value="LPERR08G19410.1"/>
    <property type="gene ID" value="LPERR08G19410"/>
</dbReference>
<dbReference type="Gene3D" id="1.10.630.10">
    <property type="entry name" value="Cytochrome P450"/>
    <property type="match status" value="1"/>
</dbReference>
<reference evidence="1" key="3">
    <citation type="submission" date="2015-04" db="UniProtKB">
        <authorList>
            <consortium name="EnsemblPlants"/>
        </authorList>
    </citation>
    <scope>IDENTIFICATION</scope>
</reference>
<dbReference type="GO" id="GO:0005506">
    <property type="term" value="F:iron ion binding"/>
    <property type="evidence" value="ECO:0007669"/>
    <property type="project" value="InterPro"/>
</dbReference>
<sequence length="116" mass="12938">MPKGVSVTRPGKTGQGTVRFGHLHHLHPSTRSHCSALAPFDLQGIRKKFDMLMHRFDEIFARIIQQRTNGSDGETAADFLEYMLKLEKKGGDSKASFTMTNVKALLMVTTTVFVSK</sequence>
<dbReference type="GO" id="GO:0020037">
    <property type="term" value="F:heme binding"/>
    <property type="evidence" value="ECO:0007669"/>
    <property type="project" value="InterPro"/>
</dbReference>
<keyword evidence="2" id="KW-1185">Reference proteome</keyword>
<reference evidence="2" key="2">
    <citation type="submission" date="2013-12" db="EMBL/GenBank/DDBJ databases">
        <authorList>
            <person name="Yu Y."/>
            <person name="Lee S."/>
            <person name="de Baynast K."/>
            <person name="Wissotski M."/>
            <person name="Liu L."/>
            <person name="Talag J."/>
            <person name="Goicoechea J."/>
            <person name="Angelova A."/>
            <person name="Jetty R."/>
            <person name="Kudrna D."/>
            <person name="Golser W."/>
            <person name="Rivera L."/>
            <person name="Zhang J."/>
            <person name="Wing R."/>
        </authorList>
    </citation>
    <scope>NUCLEOTIDE SEQUENCE</scope>
</reference>
<accession>A0A0D9XAJ0</accession>
<dbReference type="PANTHER" id="PTHR47951">
    <property type="entry name" value="OS08G0547900 PROTEIN"/>
    <property type="match status" value="1"/>
</dbReference>
<dbReference type="STRING" id="77586.A0A0D9XAJ0"/>
<dbReference type="GO" id="GO:0016705">
    <property type="term" value="F:oxidoreductase activity, acting on paired donors, with incorporation or reduction of molecular oxygen"/>
    <property type="evidence" value="ECO:0007669"/>
    <property type="project" value="InterPro"/>
</dbReference>
<evidence type="ECO:0000313" key="1">
    <source>
        <dbReference type="EnsemblPlants" id="LPERR08G19410.1"/>
    </source>
</evidence>
<protein>
    <submittedName>
        <fullName evidence="1">Uncharacterized protein</fullName>
    </submittedName>
</protein>
<evidence type="ECO:0000313" key="2">
    <source>
        <dbReference type="Proteomes" id="UP000032180"/>
    </source>
</evidence>
<organism evidence="1 2">
    <name type="scientific">Leersia perrieri</name>
    <dbReference type="NCBI Taxonomy" id="77586"/>
    <lineage>
        <taxon>Eukaryota</taxon>
        <taxon>Viridiplantae</taxon>
        <taxon>Streptophyta</taxon>
        <taxon>Embryophyta</taxon>
        <taxon>Tracheophyta</taxon>
        <taxon>Spermatophyta</taxon>
        <taxon>Magnoliopsida</taxon>
        <taxon>Liliopsida</taxon>
        <taxon>Poales</taxon>
        <taxon>Poaceae</taxon>
        <taxon>BOP clade</taxon>
        <taxon>Oryzoideae</taxon>
        <taxon>Oryzeae</taxon>
        <taxon>Oryzinae</taxon>
        <taxon>Leersia</taxon>
    </lineage>
</organism>
<dbReference type="HOGENOM" id="CLU_2100414_0_0_1"/>
<dbReference type="InterPro" id="IPR036396">
    <property type="entry name" value="Cyt_P450_sf"/>
</dbReference>
<dbReference type="GO" id="GO:0004497">
    <property type="term" value="F:monooxygenase activity"/>
    <property type="evidence" value="ECO:0007669"/>
    <property type="project" value="InterPro"/>
</dbReference>
<reference evidence="1 2" key="1">
    <citation type="submission" date="2012-08" db="EMBL/GenBank/DDBJ databases">
        <title>Oryza genome evolution.</title>
        <authorList>
            <person name="Wing R.A."/>
        </authorList>
    </citation>
    <scope>NUCLEOTIDE SEQUENCE</scope>
</reference>